<accession>A0A5D0HS86</accession>
<feature type="transmembrane region" description="Helical" evidence="1">
    <location>
        <begin position="12"/>
        <end position="31"/>
    </location>
</feature>
<dbReference type="InterPro" id="IPR046166">
    <property type="entry name" value="DUF6168"/>
</dbReference>
<proteinExistence type="predicted"/>
<dbReference type="RefSeq" id="WP_148542689.1">
    <property type="nucleotide sequence ID" value="NZ_VSDQ01000679.1"/>
</dbReference>
<dbReference type="Proteomes" id="UP000323930">
    <property type="component" value="Unassembled WGS sequence"/>
</dbReference>
<name>A0A5D0HS86_9FLAO</name>
<organism evidence="2 3">
    <name type="scientific">Seonamhaeicola marinus</name>
    <dbReference type="NCBI Taxonomy" id="1912246"/>
    <lineage>
        <taxon>Bacteria</taxon>
        <taxon>Pseudomonadati</taxon>
        <taxon>Bacteroidota</taxon>
        <taxon>Flavobacteriia</taxon>
        <taxon>Flavobacteriales</taxon>
        <taxon>Flavobacteriaceae</taxon>
    </lineage>
</organism>
<keyword evidence="1" id="KW-1133">Transmembrane helix</keyword>
<evidence type="ECO:0000256" key="1">
    <source>
        <dbReference type="SAM" id="Phobius"/>
    </source>
</evidence>
<evidence type="ECO:0000313" key="3">
    <source>
        <dbReference type="Proteomes" id="UP000323930"/>
    </source>
</evidence>
<gene>
    <name evidence="2" type="ORF">FUA24_12220</name>
</gene>
<dbReference type="Pfam" id="PF19665">
    <property type="entry name" value="DUF6168"/>
    <property type="match status" value="1"/>
</dbReference>
<keyword evidence="1" id="KW-0812">Transmembrane</keyword>
<comment type="caution">
    <text evidence="2">The sequence shown here is derived from an EMBL/GenBank/DDBJ whole genome shotgun (WGS) entry which is preliminary data.</text>
</comment>
<dbReference type="EMBL" id="VSDQ01000679">
    <property type="protein sequence ID" value="TYA74105.1"/>
    <property type="molecule type" value="Genomic_DNA"/>
</dbReference>
<evidence type="ECO:0008006" key="4">
    <source>
        <dbReference type="Google" id="ProtNLM"/>
    </source>
</evidence>
<dbReference type="AlphaFoldDB" id="A0A5D0HS86"/>
<keyword evidence="1" id="KW-0472">Membrane</keyword>
<reference evidence="2 3" key="1">
    <citation type="submission" date="2019-08" db="EMBL/GenBank/DDBJ databases">
        <title>Seonamhaeicola sediminis sp. nov., isolated from marine sediment.</title>
        <authorList>
            <person name="Cao W.R."/>
        </authorList>
    </citation>
    <scope>NUCLEOTIDE SEQUENCE [LARGE SCALE GENOMIC DNA]</scope>
    <source>
        <strain evidence="2 3">B011</strain>
    </source>
</reference>
<protein>
    <recommendedName>
        <fullName evidence="4">DUF4293 family protein</fullName>
    </recommendedName>
</protein>
<sequence>MTLKQVVLKSLVLFFIAAVIFLIHFGLNSVFGSPVDFYELVYAYCMNLLMAYIVIYLLFFLKNKLKDQLGFIFMVASLLKFGAFFILFYPTYNSDGDLSRLEFLTFFIPYAVCLVVECVILSKILASLDAYK</sequence>
<feature type="transmembrane region" description="Helical" evidence="1">
    <location>
        <begin position="71"/>
        <end position="92"/>
    </location>
</feature>
<dbReference type="OrthoDB" id="1451982at2"/>
<feature type="transmembrane region" description="Helical" evidence="1">
    <location>
        <begin position="37"/>
        <end position="59"/>
    </location>
</feature>
<evidence type="ECO:0000313" key="2">
    <source>
        <dbReference type="EMBL" id="TYA74105.1"/>
    </source>
</evidence>
<keyword evidence="3" id="KW-1185">Reference proteome</keyword>
<feature type="transmembrane region" description="Helical" evidence="1">
    <location>
        <begin position="104"/>
        <end position="126"/>
    </location>
</feature>